<dbReference type="PANTHER" id="PTHR44259">
    <property type="entry name" value="OS07G0183000 PROTEIN-RELATED"/>
    <property type="match status" value="1"/>
</dbReference>
<gene>
    <name evidence="5" type="ORF">AN1_LOCUS27019</name>
</gene>
<sequence>MERKTLAITPPSFFFHLGGGAFGSSKAFHCLLLLSCLLLSSVNTLHNLAEYGYNTGSAAMEFQGFINGEDSGSVAIQKSDQNVCPSSQLFCFLSALGSVNQSDPVVLPCPKESRSSSALMRKNLSGVVWLSLKPVHIIEFQPLTGFFHIGDTCYEPMSKELYTKKTTRELSITVSGKQCGGNGFMVNHQCEGFSLEPGDSIKFLFFYQSELSWASGVAVFAVPMKATAPVLMLSLYKKPVFWVRTKKFAIAVLIAAALLILIFCFNDHFIEENNKRNNSNHMESREVEKPSTITISPEMDSLLRSISKESLQVFDEVPKNSSSVKPVASSHEEEASEAVNLTVKTAKDKKRRRNKKKKKGGINGLTPECTDVSSSYSGNSTPRSPISPEPPTTQAATKLVKPPTKPVLSHSATFPVSGVKSMIIQRSSLAPNVRAPGAKSRTEVKEEKAKEYRYYDIWGDHLTGLNLMDKLKEVREGKSSGFDGEECESFFVKGPQNLLADSHTRAWLRFRPMASPLLPGPPDQRRNLDWCWSKLPSDLMQLVFDRLGFADFQRAKSVCSSWLSVSRNSQPNNQIPWMIRFPKDNNHCLLFNPEEEDKMYKTPNLGNDFAKSSCIASYRSWLLMQPESECMEEDLDHQCNNLYILDLLTRERINLPILQPEFGLTCPILWIDEKSKDHLVIGMAHEELAISFKKGDSSWKQIPTLSGIEECFSMVFKDHKLYCLSNYKLKVFDFSGDIPVKVFKTSVSKLLNNPLCISMRMRLPGIPMKDQLNHFKDDMVVTLAGDVLIVKCHRPSLSKIWSFEIYKMEGNNNKWEKTVSLGDETILLDLGITVLAKDMQGIKANSIYFSNPTPYFKDQYDENEIFIFDLDSNTVEQPHRSVSSSFPRSRSRWFLPCFKRE</sequence>
<dbReference type="InterPro" id="IPR055437">
    <property type="entry name" value="TMEM131L_Ig_5"/>
</dbReference>
<evidence type="ECO:0000313" key="5">
    <source>
        <dbReference type="EMBL" id="VYS71645.1"/>
    </source>
</evidence>
<dbReference type="Proteomes" id="UP000426265">
    <property type="component" value="Unassembled WGS sequence"/>
</dbReference>
<feature type="transmembrane region" description="Helical" evidence="2">
    <location>
        <begin position="213"/>
        <end position="236"/>
    </location>
</feature>
<dbReference type="ExpressionAtlas" id="A0A654GFW2">
    <property type="expression patterns" value="baseline and differential"/>
</dbReference>
<evidence type="ECO:0000256" key="1">
    <source>
        <dbReference type="SAM" id="MobiDB-lite"/>
    </source>
</evidence>
<feature type="region of interest" description="Disordered" evidence="1">
    <location>
        <begin position="321"/>
        <end position="407"/>
    </location>
</feature>
<evidence type="ECO:0000313" key="6">
    <source>
        <dbReference type="Proteomes" id="UP000426265"/>
    </source>
</evidence>
<feature type="chain" id="PRO_5025062979" description="F-box domain-containing protein" evidence="3">
    <location>
        <begin position="45"/>
        <end position="901"/>
    </location>
</feature>
<accession>A0A654GFW2</accession>
<dbReference type="InterPro" id="IPR036047">
    <property type="entry name" value="F-box-like_dom_sf"/>
</dbReference>
<dbReference type="Pfam" id="PF00646">
    <property type="entry name" value="F-box"/>
    <property type="match status" value="1"/>
</dbReference>
<dbReference type="SUPFAM" id="SSF81383">
    <property type="entry name" value="F-box domain"/>
    <property type="match status" value="1"/>
</dbReference>
<dbReference type="AlphaFoldDB" id="A0A654GFW2"/>
<dbReference type="InterPro" id="IPR001810">
    <property type="entry name" value="F-box_dom"/>
</dbReference>
<evidence type="ECO:0000259" key="4">
    <source>
        <dbReference type="SMART" id="SM00256"/>
    </source>
</evidence>
<keyword evidence="2" id="KW-0472">Membrane</keyword>
<dbReference type="EMBL" id="CACRSJ010000110">
    <property type="protein sequence ID" value="VYS71645.1"/>
    <property type="molecule type" value="Genomic_DNA"/>
</dbReference>
<feature type="domain" description="F-box" evidence="4">
    <location>
        <begin position="535"/>
        <end position="575"/>
    </location>
</feature>
<dbReference type="Pfam" id="PF03478">
    <property type="entry name" value="Beta-prop_KIB1-4"/>
    <property type="match status" value="1"/>
</dbReference>
<protein>
    <recommendedName>
        <fullName evidence="4">F-box domain-containing protein</fullName>
    </recommendedName>
</protein>
<dbReference type="PANTHER" id="PTHR44259:SF25">
    <property type="entry name" value="F-BOX DOMAIN-CONTAINING PROTEIN"/>
    <property type="match status" value="1"/>
</dbReference>
<keyword evidence="2" id="KW-1133">Transmembrane helix</keyword>
<evidence type="ECO:0000256" key="3">
    <source>
        <dbReference type="SAM" id="SignalP"/>
    </source>
</evidence>
<dbReference type="InterPro" id="IPR005174">
    <property type="entry name" value="KIB1-4_b-propeller"/>
</dbReference>
<name>A0A654GFW2_ARATH</name>
<reference evidence="5 6" key="1">
    <citation type="submission" date="2019-11" db="EMBL/GenBank/DDBJ databases">
        <authorList>
            <person name="Jiao W.-B."/>
            <person name="Schneeberger K."/>
        </authorList>
    </citation>
    <scope>NUCLEOTIDE SEQUENCE [LARGE SCALE GENOMIC DNA]</scope>
    <source>
        <strain evidence="6">cv. An-1</strain>
    </source>
</reference>
<dbReference type="SMART" id="SM00256">
    <property type="entry name" value="FBOX"/>
    <property type="match status" value="1"/>
</dbReference>
<dbReference type="Gene3D" id="1.20.1280.50">
    <property type="match status" value="1"/>
</dbReference>
<keyword evidence="3" id="KW-0732">Signal</keyword>
<dbReference type="InterPro" id="IPR050942">
    <property type="entry name" value="F-box_BR-signaling"/>
</dbReference>
<feature type="signal peptide" evidence="3">
    <location>
        <begin position="1"/>
        <end position="44"/>
    </location>
</feature>
<dbReference type="Pfam" id="PF24501">
    <property type="entry name" value="Ig_TMEM131L_5"/>
    <property type="match status" value="1"/>
</dbReference>
<feature type="compositionally biased region" description="Basic residues" evidence="1">
    <location>
        <begin position="347"/>
        <end position="360"/>
    </location>
</feature>
<feature type="compositionally biased region" description="Polar residues" evidence="1">
    <location>
        <begin position="371"/>
        <end position="384"/>
    </location>
</feature>
<feature type="transmembrane region" description="Helical" evidence="2">
    <location>
        <begin position="248"/>
        <end position="270"/>
    </location>
</feature>
<evidence type="ECO:0000256" key="2">
    <source>
        <dbReference type="SAM" id="Phobius"/>
    </source>
</evidence>
<proteinExistence type="predicted"/>
<organism evidence="5 6">
    <name type="scientific">Arabidopsis thaliana</name>
    <name type="common">Mouse-ear cress</name>
    <dbReference type="NCBI Taxonomy" id="3702"/>
    <lineage>
        <taxon>Eukaryota</taxon>
        <taxon>Viridiplantae</taxon>
        <taxon>Streptophyta</taxon>
        <taxon>Embryophyta</taxon>
        <taxon>Tracheophyta</taxon>
        <taxon>Spermatophyta</taxon>
        <taxon>Magnoliopsida</taxon>
        <taxon>eudicotyledons</taxon>
        <taxon>Gunneridae</taxon>
        <taxon>Pentapetalae</taxon>
        <taxon>rosids</taxon>
        <taxon>malvids</taxon>
        <taxon>Brassicales</taxon>
        <taxon>Brassicaceae</taxon>
        <taxon>Camelineae</taxon>
        <taxon>Arabidopsis</taxon>
    </lineage>
</organism>
<keyword evidence="2" id="KW-0812">Transmembrane</keyword>